<evidence type="ECO:0000313" key="5">
    <source>
        <dbReference type="EMBL" id="AWL07176.1"/>
    </source>
</evidence>
<evidence type="ECO:0000259" key="4">
    <source>
        <dbReference type="Pfam" id="PF24793"/>
    </source>
</evidence>
<feature type="region of interest" description="Disordered" evidence="3">
    <location>
        <begin position="44"/>
        <end position="68"/>
    </location>
</feature>
<keyword evidence="2" id="KW-0119">Carbohydrate metabolism</keyword>
<evidence type="ECO:0000256" key="1">
    <source>
        <dbReference type="ARBA" id="ARBA00022651"/>
    </source>
</evidence>
<dbReference type="SUPFAM" id="SSF75005">
    <property type="entry name" value="Arabinanase/levansucrase/invertase"/>
    <property type="match status" value="1"/>
</dbReference>
<dbReference type="EMBL" id="CP029343">
    <property type="protein sequence ID" value="AWL07176.1"/>
    <property type="molecule type" value="Genomic_DNA"/>
</dbReference>
<dbReference type="PANTHER" id="PTHR43772">
    <property type="entry name" value="ENDO-1,4-BETA-XYLANASE"/>
    <property type="match status" value="1"/>
</dbReference>
<dbReference type="OrthoDB" id="3771157at2"/>
<name>A0A2S2DQT9_9BURK</name>
<proteinExistence type="predicted"/>
<evidence type="ECO:0000313" key="6">
    <source>
        <dbReference type="Proteomes" id="UP000245820"/>
    </source>
</evidence>
<feature type="domain" description="Glucosamine inositolphosphorylceramide transferase 1 N-terminal" evidence="4">
    <location>
        <begin position="340"/>
        <end position="547"/>
    </location>
</feature>
<dbReference type="InterPro" id="IPR052176">
    <property type="entry name" value="Glycosyl_Hydrlase_43_Enz"/>
</dbReference>
<evidence type="ECO:0000256" key="2">
    <source>
        <dbReference type="ARBA" id="ARBA00023277"/>
    </source>
</evidence>
<protein>
    <recommendedName>
        <fullName evidence="4">Glucosamine inositolphosphorylceramide transferase 1 N-terminal domain-containing protein</fullName>
    </recommendedName>
</protein>
<dbReference type="Proteomes" id="UP000245820">
    <property type="component" value="Chromosome"/>
</dbReference>
<keyword evidence="6" id="KW-1185">Reference proteome</keyword>
<gene>
    <name evidence="5" type="ORF">DIR46_23945</name>
</gene>
<dbReference type="PANTHER" id="PTHR43772:SF2">
    <property type="entry name" value="PUTATIVE (AFU_ORTHOLOGUE AFUA_2G04480)-RELATED"/>
    <property type="match status" value="1"/>
</dbReference>
<dbReference type="Pfam" id="PF24793">
    <property type="entry name" value="GINT1_N"/>
    <property type="match status" value="1"/>
</dbReference>
<reference evidence="5 6" key="1">
    <citation type="submission" date="2018-05" db="EMBL/GenBank/DDBJ databases">
        <title>Complete genome sequence of Massilia oculi sp. nov. CCUG 43427T (=DSM 26321T), the type strain of M. oculi, and comparison with genome sequences of other Massilia strains.</title>
        <authorList>
            <person name="Zhu B."/>
        </authorList>
    </citation>
    <scope>NUCLEOTIDE SEQUENCE [LARGE SCALE GENOMIC DNA]</scope>
    <source>
        <strain evidence="5 6">CCUG 43427</strain>
    </source>
</reference>
<dbReference type="Gene3D" id="2.115.10.20">
    <property type="entry name" value="Glycosyl hydrolase domain, family 43"/>
    <property type="match status" value="1"/>
</dbReference>
<keyword evidence="1" id="KW-0624">Polysaccharide degradation</keyword>
<sequence>MKRLRVGLLLETRASDAYAAALCDWLVESRDLELALVLVSDGAAPGRAGRKRHPAAQGRTAPHTAPHTAPRIAPRIPLLFAGVMAIERQLLRHYEAHRMHLDVVDVAALAAARRVPVRSVALPGLASAAAPAAASDVLADAAPGPALPAISYAELAGLELDLLVCCDGVACDERLGRVARLGAIGIDYRRDQIAGSAPIGFWETYHRARKTGFAIVRLGRAGEAGQVLVEGAFRTKYAFLLNQAHLFCKAHAQLRRLLGDVAATGALPAARDPVPYSGCCPAQPDSLHALLYTLKLAARLGMRGARRMLGIRHKWTLSVTRSGWRNAALWRGVPVAAPDGHFWADPFLRVHAGRVYCFVEDYVYATNRAHISVLEITKADVKCLGVALQEGFHLSFPFLFEYGGHLYMCPETSESNQIRIYKCDEFPLRWSLDSVAVDGISAADSMFFEHRGRWWLLTSIDRSGLNDHCSELCLFHAPDPLGGAWTPHPMNPLYIDTDMGRNAGLIVDEGRIYRAAQRQGFDQYGEGLALYEIVELDETRYSERKVTDIRHDYLQRSLGSHHISSDGNVTVVDFKTHCFAP</sequence>
<accession>A0A2S2DQT9</accession>
<dbReference type="KEGG" id="mtim:DIR46_23945"/>
<organism evidence="5 6">
    <name type="scientific">Massilia oculi</name>
    <dbReference type="NCBI Taxonomy" id="945844"/>
    <lineage>
        <taxon>Bacteria</taxon>
        <taxon>Pseudomonadati</taxon>
        <taxon>Pseudomonadota</taxon>
        <taxon>Betaproteobacteria</taxon>
        <taxon>Burkholderiales</taxon>
        <taxon>Oxalobacteraceae</taxon>
        <taxon>Telluria group</taxon>
        <taxon>Massilia</taxon>
    </lineage>
</organism>
<dbReference type="InterPro" id="IPR023296">
    <property type="entry name" value="Glyco_hydro_beta-prop_sf"/>
</dbReference>
<evidence type="ECO:0000256" key="3">
    <source>
        <dbReference type="SAM" id="MobiDB-lite"/>
    </source>
</evidence>
<dbReference type="InterPro" id="IPR056442">
    <property type="entry name" value="GINT1_N"/>
</dbReference>
<dbReference type="AlphaFoldDB" id="A0A2S2DQT9"/>
<keyword evidence="1" id="KW-0858">Xylan degradation</keyword>
<dbReference type="GO" id="GO:0045493">
    <property type="term" value="P:xylan catabolic process"/>
    <property type="evidence" value="ECO:0007669"/>
    <property type="project" value="UniProtKB-KW"/>
</dbReference>